<dbReference type="Proteomes" id="UP000242525">
    <property type="component" value="Unassembled WGS sequence"/>
</dbReference>
<comment type="caution">
    <text evidence="4">The sequence shown here is derived from an EMBL/GenBank/DDBJ whole genome shotgun (WGS) entry which is preliminary data.</text>
</comment>
<keyword evidence="5" id="KW-1185">Reference proteome</keyword>
<feature type="compositionally biased region" description="Polar residues" evidence="1">
    <location>
        <begin position="629"/>
        <end position="641"/>
    </location>
</feature>
<gene>
    <name evidence="4" type="ORF">BN980_GECA13s01627g</name>
</gene>
<dbReference type="InterPro" id="IPR018571">
    <property type="entry name" value="Membrane_anchor_Opy2_N"/>
</dbReference>
<feature type="region of interest" description="Disordered" evidence="1">
    <location>
        <begin position="629"/>
        <end position="650"/>
    </location>
</feature>
<feature type="region of interest" description="Disordered" evidence="1">
    <location>
        <begin position="89"/>
        <end position="112"/>
    </location>
</feature>
<evidence type="ECO:0000313" key="5">
    <source>
        <dbReference type="Proteomes" id="UP000242525"/>
    </source>
</evidence>
<organism evidence="4 5">
    <name type="scientific">Geotrichum candidum</name>
    <name type="common">Oospora lactis</name>
    <name type="synonym">Dipodascus geotrichum</name>
    <dbReference type="NCBI Taxonomy" id="1173061"/>
    <lineage>
        <taxon>Eukaryota</taxon>
        <taxon>Fungi</taxon>
        <taxon>Dikarya</taxon>
        <taxon>Ascomycota</taxon>
        <taxon>Saccharomycotina</taxon>
        <taxon>Dipodascomycetes</taxon>
        <taxon>Dipodascales</taxon>
        <taxon>Dipodascaceae</taxon>
        <taxon>Geotrichum</taxon>
    </lineage>
</organism>
<dbReference type="EMBL" id="CCBN010000013">
    <property type="protein sequence ID" value="CDO56016.1"/>
    <property type="molecule type" value="Genomic_DNA"/>
</dbReference>
<keyword evidence="2" id="KW-1133">Transmembrane helix</keyword>
<feature type="compositionally biased region" description="Polar residues" evidence="1">
    <location>
        <begin position="546"/>
        <end position="555"/>
    </location>
</feature>
<reference evidence="4" key="1">
    <citation type="submission" date="2014-03" db="EMBL/GenBank/DDBJ databases">
        <authorList>
            <person name="Casaregola S."/>
        </authorList>
    </citation>
    <scope>NUCLEOTIDE SEQUENCE [LARGE SCALE GENOMIC DNA]</scope>
    <source>
        <strain evidence="4">CLIB 918</strain>
    </source>
</reference>
<evidence type="ECO:0000313" key="4">
    <source>
        <dbReference type="EMBL" id="CDO56016.1"/>
    </source>
</evidence>
<keyword evidence="2" id="KW-0472">Membrane</keyword>
<name>A0A0J9XEQ6_GEOCN</name>
<feature type="compositionally biased region" description="Low complexity" evidence="1">
    <location>
        <begin position="89"/>
        <end position="106"/>
    </location>
</feature>
<feature type="transmembrane region" description="Helical" evidence="2">
    <location>
        <begin position="120"/>
        <end position="145"/>
    </location>
</feature>
<protein>
    <recommendedName>
        <fullName evidence="3">Membrane anchor Opy2 N-terminal domain-containing protein</fullName>
    </recommendedName>
</protein>
<keyword evidence="2" id="KW-0812">Transmembrane</keyword>
<proteinExistence type="predicted"/>
<evidence type="ECO:0000256" key="1">
    <source>
        <dbReference type="SAM" id="MobiDB-lite"/>
    </source>
</evidence>
<sequence length="787" mass="85930">MPIIPNNTPFVLLTNLHQPDKGTTNGQHTYNKRNRSTATCVQCPFLIVPECLRCPPNQVCSVSVQTCDTCPGFSCIDVAKTYINNTGAQSLSPSSSNGPASPTATTLSDNNTNPKVSNAYLWPLVGGLGGGAIFILIISLGFCFLRQHYRQRKSDSPITSLSPRMPTPPAFELAEKSRLEPSGVSQDQVLPTPVVIPAVAAGLGPPGTTVTGLLKAKMIPNQDKTGENFWSIETDKLPQLQEEEQLQIKIQPTSIIGSTPEAKEKLKGKAFTKLNVETTTNTTKIPIAELVSERTEKANTSSRSCQKIEYPKAQRHHEKSKHLISSLAGDAIKGDTTDTTPATADTTTSFANADLIPTIQKRSISAPTPMNETHIYTSSTTRLLLPEIPPNEPLTLSKAPQAITTSLLVGLQEPSREVLKQQQLPLITTQQHQEQKHDLKQYLGVDYETQTKHDALRNLIQQQAPLPLPSQPSRTSELKVESISIFDDIISEEGRVLETVLPPSPLKPTPYDRFLFKIKMQMYENRHNVSRTSSLIHMGLEEDSSDSAPSTSVQPPFTYLHVPSGLTSDTNDKGLSEINTSYGNRDNPDFSEKDAASSPQAQPYDKGTEIICGDSAAIASAHSYPHKFSSNTGTHLSQGQHSKTKTNTITGDNTTAIATEQVTTDSVLFEQIEALLDLGGTKRLSSNSSCRSGVMERDADWALTRNAATTTTTDVVVATNVNQAQPSRDASQQQGHLNCDKSFNINTSVNKHMDVRRVGYPVLYGSRKKIQYIFPPTTPKRKPQKKS</sequence>
<accession>A0A0J9XEQ6</accession>
<feature type="region of interest" description="Disordered" evidence="1">
    <location>
        <begin position="541"/>
        <end position="607"/>
    </location>
</feature>
<dbReference type="Pfam" id="PF09463">
    <property type="entry name" value="Opy2"/>
    <property type="match status" value="1"/>
</dbReference>
<evidence type="ECO:0000256" key="2">
    <source>
        <dbReference type="SAM" id="Phobius"/>
    </source>
</evidence>
<feature type="compositionally biased region" description="Basic and acidic residues" evidence="1">
    <location>
        <begin position="586"/>
        <end position="595"/>
    </location>
</feature>
<feature type="domain" description="Membrane anchor Opy2 N-terminal" evidence="3">
    <location>
        <begin position="40"/>
        <end position="75"/>
    </location>
</feature>
<dbReference type="AlphaFoldDB" id="A0A0J9XEQ6"/>
<evidence type="ECO:0000259" key="3">
    <source>
        <dbReference type="Pfam" id="PF09463"/>
    </source>
</evidence>